<dbReference type="Proteomes" id="UP001152795">
    <property type="component" value="Unassembled WGS sequence"/>
</dbReference>
<proteinExistence type="predicted"/>
<protein>
    <submittedName>
        <fullName evidence="3">Uncharacterized protein</fullName>
    </submittedName>
</protein>
<keyword evidence="2" id="KW-0472">Membrane</keyword>
<feature type="compositionally biased region" description="Polar residues" evidence="1">
    <location>
        <begin position="269"/>
        <end position="278"/>
    </location>
</feature>
<feature type="region of interest" description="Disordered" evidence="1">
    <location>
        <begin position="190"/>
        <end position="350"/>
    </location>
</feature>
<feature type="compositionally biased region" description="Acidic residues" evidence="1">
    <location>
        <begin position="283"/>
        <end position="292"/>
    </location>
</feature>
<evidence type="ECO:0000313" key="4">
    <source>
        <dbReference type="Proteomes" id="UP001152795"/>
    </source>
</evidence>
<comment type="caution">
    <text evidence="3">The sequence shown here is derived from an EMBL/GenBank/DDBJ whole genome shotgun (WGS) entry which is preliminary data.</text>
</comment>
<feature type="transmembrane region" description="Helical" evidence="2">
    <location>
        <begin position="69"/>
        <end position="89"/>
    </location>
</feature>
<keyword evidence="2" id="KW-0812">Transmembrane</keyword>
<keyword evidence="4" id="KW-1185">Reference proteome</keyword>
<keyword evidence="2" id="KW-1133">Transmembrane helix</keyword>
<evidence type="ECO:0000313" key="3">
    <source>
        <dbReference type="EMBL" id="CAB3990895.1"/>
    </source>
</evidence>
<organism evidence="3 4">
    <name type="scientific">Paramuricea clavata</name>
    <name type="common">Red gorgonian</name>
    <name type="synonym">Violescent sea-whip</name>
    <dbReference type="NCBI Taxonomy" id="317549"/>
    <lineage>
        <taxon>Eukaryota</taxon>
        <taxon>Metazoa</taxon>
        <taxon>Cnidaria</taxon>
        <taxon>Anthozoa</taxon>
        <taxon>Octocorallia</taxon>
        <taxon>Malacalcyonacea</taxon>
        <taxon>Plexauridae</taxon>
        <taxon>Paramuricea</taxon>
    </lineage>
</organism>
<evidence type="ECO:0000256" key="1">
    <source>
        <dbReference type="SAM" id="MobiDB-lite"/>
    </source>
</evidence>
<name>A0A6S7GGQ6_PARCT</name>
<accession>A0A6S7GGQ6</accession>
<dbReference type="EMBL" id="CACRXK020001745">
    <property type="protein sequence ID" value="CAB3990895.1"/>
    <property type="molecule type" value="Genomic_DNA"/>
</dbReference>
<dbReference type="OrthoDB" id="10409172at2759"/>
<reference evidence="3" key="1">
    <citation type="submission" date="2020-04" db="EMBL/GenBank/DDBJ databases">
        <authorList>
            <person name="Alioto T."/>
            <person name="Alioto T."/>
            <person name="Gomez Garrido J."/>
        </authorList>
    </citation>
    <scope>NUCLEOTIDE SEQUENCE</scope>
    <source>
        <strain evidence="3">A484AB</strain>
    </source>
</reference>
<sequence>MEEQENAAKLLEEKKADWESFVRKAKVKTGNHTTMVRFYNAIYNFMIMTVILIAGILTCIILLGGIDKMVLAALSGACTILTACSKFLVADRKKAGHKRFAKLFQTLLIRMLRCETTVEYNALRHELTEAIIREPLVLIWQRRKTKTKLNYTMTHRLALALEGKEEPVLGNTSPMNHHQYGRMSPGKPMEFNPHDFHVMSIGEPSSNQQGRHSRDGYVAISGFQEQPERNISRNSNRDKSMIAEQMPDSSPSKGKKKKIKTESEKSFQSKHTFQAASSQGTLDEIDEEEETEGQQNLQETSETTALNGRKGKKKKGATQSKISTPTQDLPPPPSITEGDDDDYYDNGSQQ</sequence>
<gene>
    <name evidence="3" type="ORF">PACLA_8A086743</name>
</gene>
<feature type="non-terminal residue" evidence="3">
    <location>
        <position position="350"/>
    </location>
</feature>
<feature type="compositionally biased region" description="Basic and acidic residues" evidence="1">
    <location>
        <begin position="226"/>
        <end position="241"/>
    </location>
</feature>
<feature type="transmembrane region" description="Helical" evidence="2">
    <location>
        <begin position="41"/>
        <end position="63"/>
    </location>
</feature>
<feature type="compositionally biased region" description="Polar residues" evidence="1">
    <location>
        <begin position="317"/>
        <end position="327"/>
    </location>
</feature>
<evidence type="ECO:0000256" key="2">
    <source>
        <dbReference type="SAM" id="Phobius"/>
    </source>
</evidence>
<dbReference type="AlphaFoldDB" id="A0A6S7GGQ6"/>